<reference evidence="1 2" key="1">
    <citation type="journal article" date="2010" name="Stand. Genomic Sci.">
        <title>Complete genome sequence of Segniliparus rotundus type strain (CDC 1076).</title>
        <authorList>
            <person name="Sikorski J."/>
            <person name="Lapidus A."/>
            <person name="Copeland A."/>
            <person name="Misra M."/>
            <person name="Glavina Del Rio T."/>
            <person name="Nolan M."/>
            <person name="Lucas S."/>
            <person name="Chen F."/>
            <person name="Tice H."/>
            <person name="Cheng J.F."/>
            <person name="Jando M."/>
            <person name="Schneider S."/>
            <person name="Bruce D."/>
            <person name="Goodwin L."/>
            <person name="Pitluck S."/>
            <person name="Liolios K."/>
            <person name="Mikhailova N."/>
            <person name="Pati A."/>
            <person name="Ivanova N."/>
            <person name="Mavromatis K."/>
            <person name="Chen A."/>
            <person name="Palaniappan K."/>
            <person name="Chertkov O."/>
            <person name="Land M."/>
            <person name="Hauser L."/>
            <person name="Chang Y.J."/>
            <person name="Jeffries C.D."/>
            <person name="Brettin T."/>
            <person name="Detter J.C."/>
            <person name="Han C."/>
            <person name="Rohde M."/>
            <person name="Goker M."/>
            <person name="Bristow J."/>
            <person name="Eisen J.A."/>
            <person name="Markowitz V."/>
            <person name="Hugenholtz P."/>
            <person name="Kyrpides N.C."/>
            <person name="Klenk H.P."/>
        </authorList>
    </citation>
    <scope>NUCLEOTIDE SEQUENCE [LARGE SCALE GENOMIC DNA]</scope>
    <source>
        <strain evidence="2">ATCC BAA-972 / CDC 1076 / CIP 108378 / DSM 44985 / JCM 13578</strain>
    </source>
</reference>
<dbReference type="STRING" id="640132.Srot_0595"/>
<keyword evidence="1" id="KW-0032">Aminotransferase</keyword>
<dbReference type="RefSeq" id="WP_013137533.1">
    <property type="nucleotide sequence ID" value="NC_014168.1"/>
</dbReference>
<keyword evidence="1" id="KW-0808">Transferase</keyword>
<dbReference type="KEGG" id="srt:Srot_0595"/>
<proteinExistence type="predicted"/>
<dbReference type="AlphaFoldDB" id="D6ZCN5"/>
<sequence>MAGDPLSTNIERLRLFGQNVSDGSEQAESAGAGGLYGSVSLPGAETAQAAVDAAQAHRAVVGRLRGEYAYAGEETASDAARFQGHEEDHAARFRQTYDEIDQSATGLGAQSAEA</sequence>
<evidence type="ECO:0000313" key="2">
    <source>
        <dbReference type="Proteomes" id="UP000002247"/>
    </source>
</evidence>
<accession>D6ZCN5</accession>
<keyword evidence="2" id="KW-1185">Reference proteome</keyword>
<dbReference type="Proteomes" id="UP000002247">
    <property type="component" value="Chromosome"/>
</dbReference>
<dbReference type="EMBL" id="CP001958">
    <property type="protein sequence ID" value="ADG97077.1"/>
    <property type="molecule type" value="Genomic_DNA"/>
</dbReference>
<name>D6ZCN5_SEGRD</name>
<gene>
    <name evidence="1" type="ordered locus">Srot_0595</name>
</gene>
<organism evidence="1 2">
    <name type="scientific">Segniliparus rotundus (strain ATCC BAA-972 / CDC 1076 / CIP 108378 / DSM 44985 / JCM 13578)</name>
    <dbReference type="NCBI Taxonomy" id="640132"/>
    <lineage>
        <taxon>Bacteria</taxon>
        <taxon>Bacillati</taxon>
        <taxon>Actinomycetota</taxon>
        <taxon>Actinomycetes</taxon>
        <taxon>Mycobacteriales</taxon>
        <taxon>Segniliparaceae</taxon>
        <taxon>Segniliparus</taxon>
    </lineage>
</organism>
<evidence type="ECO:0000313" key="1">
    <source>
        <dbReference type="EMBL" id="ADG97077.1"/>
    </source>
</evidence>
<dbReference type="GO" id="GO:0008483">
    <property type="term" value="F:transaminase activity"/>
    <property type="evidence" value="ECO:0007669"/>
    <property type="project" value="UniProtKB-KW"/>
</dbReference>
<dbReference type="HOGENOM" id="CLU_2119414_0_0_11"/>
<protein>
    <submittedName>
        <fullName evidence="1">Putative aminotransferase</fullName>
    </submittedName>
</protein>